<evidence type="ECO:0000256" key="2">
    <source>
        <dbReference type="ARBA" id="ARBA00012744"/>
    </source>
</evidence>
<keyword evidence="7" id="KW-0624">Polysaccharide degradation</keyword>
<keyword evidence="6 9" id="KW-0326">Glycosidase</keyword>
<sequence>MSHPLQPGRLALGTASASFQIEGSSTADGRGVSIWDTFCERPGAIRDGGDGTRACESYTRLDEDVELVAGLGVEWYRFSIAWPRVVPEGTGRVEPRGLDYYDRLVDALLARGIAPTATLYHWDLPQPLEDAGGWLVRETAEAFAAYGAIVHERLGDRVRLWASHNEPWCAAYLGYAAGVHAPGRREGGDAHRAAHHLNLGHGLLRQALGDVEGLGIVCNLAPIWPEGEEAREVASRVDAIRNRVWLDPLVDGAYDDELLDVAPVLADPAVVRDGDLALIQGSADWLGINYYTPVRPALPSGGPAHTEGEAYPGAGAFDMVVREPRTDIGWEIDASGLEELLVQVHRRTGLPIVVTENGAACADTVIDADGVVDDQDRIDYLRDHLAATERAVAAGADVRGYFVWTLLDNFEWAEGYTKKFGLVRVDRDHGDLPRVPKASYRWVAQQAAERHA</sequence>
<keyword evidence="5" id="KW-0119">Carbohydrate metabolism</keyword>
<dbReference type="RefSeq" id="WP_344732797.1">
    <property type="nucleotide sequence ID" value="NZ_BAAAZH010000012.1"/>
</dbReference>
<evidence type="ECO:0000256" key="3">
    <source>
        <dbReference type="ARBA" id="ARBA00022801"/>
    </source>
</evidence>
<feature type="active site" description="Nucleophile" evidence="8">
    <location>
        <position position="356"/>
    </location>
</feature>
<dbReference type="InterPro" id="IPR017853">
    <property type="entry name" value="GH"/>
</dbReference>
<dbReference type="Pfam" id="PF00232">
    <property type="entry name" value="Glyco_hydro_1"/>
    <property type="match status" value="1"/>
</dbReference>
<dbReference type="InterPro" id="IPR001360">
    <property type="entry name" value="Glyco_hydro_1"/>
</dbReference>
<dbReference type="Proteomes" id="UP001501495">
    <property type="component" value="Unassembled WGS sequence"/>
</dbReference>
<organism evidence="10 11">
    <name type="scientific">Nocardioides fonticola</name>
    <dbReference type="NCBI Taxonomy" id="450363"/>
    <lineage>
        <taxon>Bacteria</taxon>
        <taxon>Bacillati</taxon>
        <taxon>Actinomycetota</taxon>
        <taxon>Actinomycetes</taxon>
        <taxon>Propionibacteriales</taxon>
        <taxon>Nocardioidaceae</taxon>
        <taxon>Nocardioides</taxon>
    </lineage>
</organism>
<evidence type="ECO:0000256" key="5">
    <source>
        <dbReference type="ARBA" id="ARBA00023277"/>
    </source>
</evidence>
<accession>A0ABP7XH94</accession>
<keyword evidence="11" id="KW-1185">Reference proteome</keyword>
<dbReference type="Gene3D" id="3.20.20.80">
    <property type="entry name" value="Glycosidases"/>
    <property type="match status" value="1"/>
</dbReference>
<comment type="similarity">
    <text evidence="1 9">Belongs to the glycosyl hydrolase 1 family.</text>
</comment>
<dbReference type="PANTHER" id="PTHR10353">
    <property type="entry name" value="GLYCOSYL HYDROLASE"/>
    <property type="match status" value="1"/>
</dbReference>
<proteinExistence type="inferred from homology"/>
<dbReference type="InterPro" id="IPR017736">
    <property type="entry name" value="Glyco_hydro_1_beta-glucosidase"/>
</dbReference>
<evidence type="ECO:0000256" key="1">
    <source>
        <dbReference type="ARBA" id="ARBA00010838"/>
    </source>
</evidence>
<evidence type="ECO:0000313" key="11">
    <source>
        <dbReference type="Proteomes" id="UP001501495"/>
    </source>
</evidence>
<dbReference type="PRINTS" id="PR00131">
    <property type="entry name" value="GLHYDRLASE1"/>
</dbReference>
<dbReference type="PANTHER" id="PTHR10353:SF36">
    <property type="entry name" value="LP05116P"/>
    <property type="match status" value="1"/>
</dbReference>
<evidence type="ECO:0000256" key="7">
    <source>
        <dbReference type="ARBA" id="ARBA00023326"/>
    </source>
</evidence>
<comment type="catalytic activity">
    <reaction evidence="9">
        <text>Hydrolysis of terminal, non-reducing beta-D-glucosyl residues with release of beta-D-glucose.</text>
        <dbReference type="EC" id="3.2.1.21"/>
    </reaction>
</comment>
<evidence type="ECO:0000256" key="9">
    <source>
        <dbReference type="RuleBase" id="RU361175"/>
    </source>
</evidence>
<keyword evidence="4" id="KW-0136">Cellulose degradation</keyword>
<evidence type="ECO:0000256" key="6">
    <source>
        <dbReference type="ARBA" id="ARBA00023295"/>
    </source>
</evidence>
<evidence type="ECO:0000256" key="8">
    <source>
        <dbReference type="PROSITE-ProRule" id="PRU10055"/>
    </source>
</evidence>
<gene>
    <name evidence="10" type="ORF">GCM10022215_16100</name>
</gene>
<reference evidence="11" key="1">
    <citation type="journal article" date="2019" name="Int. J. Syst. Evol. Microbiol.">
        <title>The Global Catalogue of Microorganisms (GCM) 10K type strain sequencing project: providing services to taxonomists for standard genome sequencing and annotation.</title>
        <authorList>
            <consortium name="The Broad Institute Genomics Platform"/>
            <consortium name="The Broad Institute Genome Sequencing Center for Infectious Disease"/>
            <person name="Wu L."/>
            <person name="Ma J."/>
        </authorList>
    </citation>
    <scope>NUCLEOTIDE SEQUENCE [LARGE SCALE GENOMIC DNA]</scope>
    <source>
        <strain evidence="11">JCM 16703</strain>
    </source>
</reference>
<evidence type="ECO:0000313" key="10">
    <source>
        <dbReference type="EMBL" id="GAA4116441.1"/>
    </source>
</evidence>
<protein>
    <recommendedName>
        <fullName evidence="2 9">Beta-glucosidase</fullName>
        <ecNumber evidence="2 9">3.2.1.21</ecNumber>
    </recommendedName>
</protein>
<keyword evidence="3 9" id="KW-0378">Hydrolase</keyword>
<dbReference type="EC" id="3.2.1.21" evidence="2 9"/>
<evidence type="ECO:0000256" key="4">
    <source>
        <dbReference type="ARBA" id="ARBA00023001"/>
    </source>
</evidence>
<dbReference type="EMBL" id="BAAAZH010000012">
    <property type="protein sequence ID" value="GAA4116441.1"/>
    <property type="molecule type" value="Genomic_DNA"/>
</dbReference>
<comment type="caution">
    <text evidence="10">The sequence shown here is derived from an EMBL/GenBank/DDBJ whole genome shotgun (WGS) entry which is preliminary data.</text>
</comment>
<dbReference type="InterPro" id="IPR018120">
    <property type="entry name" value="Glyco_hydro_1_AS"/>
</dbReference>
<name>A0ABP7XH94_9ACTN</name>
<dbReference type="NCBIfam" id="TIGR03356">
    <property type="entry name" value="BGL"/>
    <property type="match status" value="1"/>
</dbReference>
<dbReference type="PROSITE" id="PS00572">
    <property type="entry name" value="GLYCOSYL_HYDROL_F1_1"/>
    <property type="match status" value="1"/>
</dbReference>
<dbReference type="SUPFAM" id="SSF51445">
    <property type="entry name" value="(Trans)glycosidases"/>
    <property type="match status" value="1"/>
</dbReference>